<dbReference type="SMART" id="SM00822">
    <property type="entry name" value="PKS_KR"/>
    <property type="match status" value="1"/>
</dbReference>
<comment type="similarity">
    <text evidence="1 3">Belongs to the short-chain dehydrogenases/reductases (SDR) family.</text>
</comment>
<reference evidence="5 6" key="1">
    <citation type="journal article" date="2015" name="BMC Genomics">
        <title>Genome mining reveals unlocked bioactive potential of marine Gram-negative bacteria.</title>
        <authorList>
            <person name="Machado H."/>
            <person name="Sonnenschein E.C."/>
            <person name="Melchiorsen J."/>
            <person name="Gram L."/>
        </authorList>
    </citation>
    <scope>NUCLEOTIDE SEQUENCE [LARGE SCALE GENOMIC DNA]</scope>
    <source>
        <strain evidence="5 6">S2757</strain>
    </source>
</reference>
<sequence>MKIEHSHIMLTGASGGIGRAIATQLAQAGARLTLVGRSEDVLQSLKASLEHSQQHQILVADITSPLGIAAINEYAKRAIVERVRINAVINSAGCNEFALLNSKSPQQIEQEISLNLLAPIMVCQTLIGSLSQPGVILNIGSTFGSIGYPGYTSYCAAKAGLHRFSESLDRELSGSGIRVLYLAPRATDTALNSSAVTQMNQKLGNATDSPQCVAQHVQTMLEKEISAKWIGWPEKLFARVNQILPGVVSSAINKQKETIHQYVNRISP</sequence>
<protein>
    <submittedName>
        <fullName evidence="5">Short-chain dehydrogenase</fullName>
    </submittedName>
</protein>
<evidence type="ECO:0000313" key="5">
    <source>
        <dbReference type="EMBL" id="KJY82878.1"/>
    </source>
</evidence>
<dbReference type="InterPro" id="IPR057326">
    <property type="entry name" value="KR_dom"/>
</dbReference>
<dbReference type="AlphaFoldDB" id="A0A0F4NJ65"/>
<evidence type="ECO:0000259" key="4">
    <source>
        <dbReference type="SMART" id="SM00822"/>
    </source>
</evidence>
<evidence type="ECO:0000256" key="3">
    <source>
        <dbReference type="RuleBase" id="RU000363"/>
    </source>
</evidence>
<dbReference type="GO" id="GO:0016020">
    <property type="term" value="C:membrane"/>
    <property type="evidence" value="ECO:0007669"/>
    <property type="project" value="TreeGrafter"/>
</dbReference>
<feature type="domain" description="Ketoreductase" evidence="4">
    <location>
        <begin position="6"/>
        <end position="189"/>
    </location>
</feature>
<dbReference type="EMBL" id="JXXV01000018">
    <property type="protein sequence ID" value="KJY82878.1"/>
    <property type="molecule type" value="Genomic_DNA"/>
</dbReference>
<name>A0A0F4NJ65_9VIBR</name>
<dbReference type="InterPro" id="IPR036291">
    <property type="entry name" value="NAD(P)-bd_dom_sf"/>
</dbReference>
<dbReference type="GO" id="GO:0016491">
    <property type="term" value="F:oxidoreductase activity"/>
    <property type="evidence" value="ECO:0007669"/>
    <property type="project" value="UniProtKB-KW"/>
</dbReference>
<dbReference type="SUPFAM" id="SSF51735">
    <property type="entry name" value="NAD(P)-binding Rossmann-fold domains"/>
    <property type="match status" value="1"/>
</dbReference>
<dbReference type="PRINTS" id="PR00081">
    <property type="entry name" value="GDHRDH"/>
</dbReference>
<dbReference type="PRINTS" id="PR00080">
    <property type="entry name" value="SDRFAMILY"/>
</dbReference>
<keyword evidence="6" id="KW-1185">Reference proteome</keyword>
<dbReference type="InterPro" id="IPR002347">
    <property type="entry name" value="SDR_fam"/>
</dbReference>
<dbReference type="Gene3D" id="3.40.50.720">
    <property type="entry name" value="NAD(P)-binding Rossmann-like Domain"/>
    <property type="match status" value="1"/>
</dbReference>
<dbReference type="Proteomes" id="UP000033673">
    <property type="component" value="Unassembled WGS sequence"/>
</dbReference>
<organism evidence="5 6">
    <name type="scientific">Vibrio galatheae</name>
    <dbReference type="NCBI Taxonomy" id="579748"/>
    <lineage>
        <taxon>Bacteria</taxon>
        <taxon>Pseudomonadati</taxon>
        <taxon>Pseudomonadota</taxon>
        <taxon>Gammaproteobacteria</taxon>
        <taxon>Vibrionales</taxon>
        <taxon>Vibrionaceae</taxon>
        <taxon>Vibrio</taxon>
    </lineage>
</organism>
<proteinExistence type="inferred from homology"/>
<evidence type="ECO:0000313" key="6">
    <source>
        <dbReference type="Proteomes" id="UP000033673"/>
    </source>
</evidence>
<dbReference type="OrthoDB" id="7301144at2"/>
<dbReference type="CDD" id="cd05233">
    <property type="entry name" value="SDR_c"/>
    <property type="match status" value="1"/>
</dbReference>
<accession>A0A0F4NJ65</accession>
<dbReference type="PANTHER" id="PTHR44196:SF1">
    <property type="entry name" value="DEHYDROGENASE_REDUCTASE SDR FAMILY MEMBER 7B"/>
    <property type="match status" value="1"/>
</dbReference>
<dbReference type="NCBIfam" id="NF006565">
    <property type="entry name" value="PRK09072.1"/>
    <property type="match status" value="1"/>
</dbReference>
<evidence type="ECO:0000256" key="2">
    <source>
        <dbReference type="ARBA" id="ARBA00023002"/>
    </source>
</evidence>
<comment type="caution">
    <text evidence="5">The sequence shown here is derived from an EMBL/GenBank/DDBJ whole genome shotgun (WGS) entry which is preliminary data.</text>
</comment>
<dbReference type="RefSeq" id="WP_045955904.1">
    <property type="nucleotide sequence ID" value="NZ_JXXV01000018.1"/>
</dbReference>
<keyword evidence="2" id="KW-0560">Oxidoreductase</keyword>
<evidence type="ECO:0000256" key="1">
    <source>
        <dbReference type="ARBA" id="ARBA00006484"/>
    </source>
</evidence>
<dbReference type="PANTHER" id="PTHR44196">
    <property type="entry name" value="DEHYDROGENASE/REDUCTASE SDR FAMILY MEMBER 7B"/>
    <property type="match status" value="1"/>
</dbReference>
<gene>
    <name evidence="5" type="ORF">TW81_11775</name>
</gene>
<dbReference type="STRING" id="579748.TW81_11775"/>
<dbReference type="Pfam" id="PF00106">
    <property type="entry name" value="adh_short"/>
    <property type="match status" value="1"/>
</dbReference>
<dbReference type="PATRIC" id="fig|579748.3.peg.2431"/>